<dbReference type="RefSeq" id="WP_200693385.1">
    <property type="nucleotide sequence ID" value="NZ_JAVREX010000006.1"/>
</dbReference>
<accession>A0ABU2RLQ2</accession>
<evidence type="ECO:0000313" key="3">
    <source>
        <dbReference type="Proteomes" id="UP001183777"/>
    </source>
</evidence>
<keyword evidence="3" id="KW-1185">Reference proteome</keyword>
<name>A0ABU2RLQ2_9ACTN</name>
<dbReference type="EMBL" id="JAVREX010000006">
    <property type="protein sequence ID" value="MDT0429213.1"/>
    <property type="molecule type" value="Genomic_DNA"/>
</dbReference>
<feature type="compositionally biased region" description="Basic and acidic residues" evidence="1">
    <location>
        <begin position="30"/>
        <end position="47"/>
    </location>
</feature>
<dbReference type="Proteomes" id="UP001183777">
    <property type="component" value="Unassembled WGS sequence"/>
</dbReference>
<evidence type="ECO:0000313" key="2">
    <source>
        <dbReference type="EMBL" id="MDT0429213.1"/>
    </source>
</evidence>
<comment type="caution">
    <text evidence="2">The sequence shown here is derived from an EMBL/GenBank/DDBJ whole genome shotgun (WGS) entry which is preliminary data.</text>
</comment>
<proteinExistence type="predicted"/>
<feature type="compositionally biased region" description="Basic and acidic residues" evidence="1">
    <location>
        <begin position="66"/>
        <end position="113"/>
    </location>
</feature>
<gene>
    <name evidence="2" type="ORF">RM649_16400</name>
</gene>
<feature type="region of interest" description="Disordered" evidence="1">
    <location>
        <begin position="1"/>
        <end position="113"/>
    </location>
</feature>
<organism evidence="2 3">
    <name type="scientific">Streptomyces salyersiae</name>
    <dbReference type="NCBI Taxonomy" id="3075530"/>
    <lineage>
        <taxon>Bacteria</taxon>
        <taxon>Bacillati</taxon>
        <taxon>Actinomycetota</taxon>
        <taxon>Actinomycetes</taxon>
        <taxon>Kitasatosporales</taxon>
        <taxon>Streptomycetaceae</taxon>
        <taxon>Streptomyces</taxon>
    </lineage>
</organism>
<keyword evidence="2" id="KW-0347">Helicase</keyword>
<sequence length="113" mass="13207">MTKRDRDPKPDRSPQNRTARQPGESRGMPRRPDDRALETRTEQERVDAGVADYNPDDVPPATDTPSRTRVEDTDAYRAEKAEIDREVKRGEMQPDQLRAREDRDPYPPTRYDR</sequence>
<keyword evidence="2" id="KW-0547">Nucleotide-binding</keyword>
<reference evidence="3" key="1">
    <citation type="submission" date="2023-07" db="EMBL/GenBank/DDBJ databases">
        <title>30 novel species of actinomycetes from the DSMZ collection.</title>
        <authorList>
            <person name="Nouioui I."/>
        </authorList>
    </citation>
    <scope>NUCLEOTIDE SEQUENCE [LARGE SCALE GENOMIC DNA]</scope>
    <source>
        <strain evidence="3">DSM 41770</strain>
    </source>
</reference>
<protein>
    <submittedName>
        <fullName evidence="2">DEAD/DEAH box helicase</fullName>
    </submittedName>
</protein>
<keyword evidence="2" id="KW-0067">ATP-binding</keyword>
<feature type="compositionally biased region" description="Basic and acidic residues" evidence="1">
    <location>
        <begin position="1"/>
        <end position="14"/>
    </location>
</feature>
<dbReference type="GO" id="GO:0004386">
    <property type="term" value="F:helicase activity"/>
    <property type="evidence" value="ECO:0007669"/>
    <property type="project" value="UniProtKB-KW"/>
</dbReference>
<keyword evidence="2" id="KW-0378">Hydrolase</keyword>
<evidence type="ECO:0000256" key="1">
    <source>
        <dbReference type="SAM" id="MobiDB-lite"/>
    </source>
</evidence>